<comment type="caution">
    <text evidence="1">The sequence shown here is derived from an EMBL/GenBank/DDBJ whole genome shotgun (WGS) entry which is preliminary data.</text>
</comment>
<reference evidence="1 2" key="1">
    <citation type="submission" date="2019-10" db="EMBL/GenBank/DDBJ databases">
        <title>Description of Paenibacillus pedi sp. nov.</title>
        <authorList>
            <person name="Carlier A."/>
            <person name="Qi S."/>
        </authorList>
    </citation>
    <scope>NUCLEOTIDE SEQUENCE [LARGE SCALE GENOMIC DNA]</scope>
    <source>
        <strain evidence="1 2">LMG 31457</strain>
    </source>
</reference>
<accession>A0ABX1ZUH6</accession>
<protein>
    <submittedName>
        <fullName evidence="1">AAA family ATPase</fullName>
    </submittedName>
</protein>
<evidence type="ECO:0000313" key="2">
    <source>
        <dbReference type="Proteomes" id="UP000618579"/>
    </source>
</evidence>
<dbReference type="Pfam" id="PF13238">
    <property type="entry name" value="AAA_18"/>
    <property type="match status" value="1"/>
</dbReference>
<proteinExistence type="predicted"/>
<evidence type="ECO:0000313" key="1">
    <source>
        <dbReference type="EMBL" id="NOV03702.1"/>
    </source>
</evidence>
<keyword evidence="2" id="KW-1185">Reference proteome</keyword>
<dbReference type="InterPro" id="IPR027417">
    <property type="entry name" value="P-loop_NTPase"/>
</dbReference>
<name>A0ABX1ZUH6_9BACL</name>
<dbReference type="Proteomes" id="UP000618579">
    <property type="component" value="Unassembled WGS sequence"/>
</dbReference>
<dbReference type="EMBL" id="WHNZ01000064">
    <property type="protein sequence ID" value="NOV03702.1"/>
    <property type="molecule type" value="Genomic_DNA"/>
</dbReference>
<dbReference type="SUPFAM" id="SSF52540">
    <property type="entry name" value="P-loop containing nucleoside triphosphate hydrolases"/>
    <property type="match status" value="1"/>
</dbReference>
<sequence>MSKTKVEIREMFNVCLNCGEYRVDKAVESKGEKTFASCPACNHAHEFLQLPLFIVTGASGTGKSTVAFELSSLTKDFVVMETDILWDHRYHTPETNYREYRELWLRMAKNISQSGKPVVLCGTAMPDQLEPCMERRYFSELIYIALVCDNDQLKQRLQNRPSWRNSYPDEFINGMMSYNTWLKENSNKNKPVINLIDTTNASPNDTAQQIKTMIHGKYKL</sequence>
<dbReference type="Gene3D" id="3.40.50.300">
    <property type="entry name" value="P-loop containing nucleotide triphosphate hydrolases"/>
    <property type="match status" value="1"/>
</dbReference>
<gene>
    <name evidence="1" type="ORF">GC097_27210</name>
</gene>
<organism evidence="1 2">
    <name type="scientific">Paenibacillus planticolens</name>
    <dbReference type="NCBI Taxonomy" id="2654976"/>
    <lineage>
        <taxon>Bacteria</taxon>
        <taxon>Bacillati</taxon>
        <taxon>Bacillota</taxon>
        <taxon>Bacilli</taxon>
        <taxon>Bacillales</taxon>
        <taxon>Paenibacillaceae</taxon>
        <taxon>Paenibacillus</taxon>
    </lineage>
</organism>